<reference evidence="1" key="1">
    <citation type="submission" date="2013-12" db="EMBL/GenBank/DDBJ databases">
        <authorList>
            <person name="Omoto C.K."/>
            <person name="Sibley D."/>
            <person name="Venepally P."/>
            <person name="Hadjithomas M."/>
            <person name="Karamycheva S."/>
            <person name="Brunk B."/>
            <person name="Roos D."/>
            <person name="Caler E."/>
            <person name="Lorenzi H."/>
        </authorList>
    </citation>
    <scope>NUCLEOTIDE SEQUENCE</scope>
</reference>
<dbReference type="Proteomes" id="UP000019763">
    <property type="component" value="Unassembled WGS sequence"/>
</dbReference>
<dbReference type="AlphaFoldDB" id="A0A023B8L5"/>
<name>A0A023B8L5_GRENI</name>
<dbReference type="GeneID" id="22912200"/>
<proteinExistence type="predicted"/>
<dbReference type="eggNOG" id="ENOG502SZZT">
    <property type="taxonomic scope" value="Eukaryota"/>
</dbReference>
<dbReference type="VEuPathDB" id="CryptoDB:GNI_059900"/>
<keyword evidence="2" id="KW-1185">Reference proteome</keyword>
<organism evidence="1 2">
    <name type="scientific">Gregarina niphandrodes</name>
    <name type="common">Septate eugregarine</name>
    <dbReference type="NCBI Taxonomy" id="110365"/>
    <lineage>
        <taxon>Eukaryota</taxon>
        <taxon>Sar</taxon>
        <taxon>Alveolata</taxon>
        <taxon>Apicomplexa</taxon>
        <taxon>Conoidasida</taxon>
        <taxon>Gregarinasina</taxon>
        <taxon>Eugregarinorida</taxon>
        <taxon>Gregarinidae</taxon>
        <taxon>Gregarina</taxon>
    </lineage>
</organism>
<sequence>MSIAESLPALPGLYFDKKQKGFRVRYQNVYVGWVALSRFPSIEEAYCSARDIWENAKAHAEKFQTPQAAVIASLPLQKQARASGKNRGGRPRTVTQLPAEWGQRNTAANWTAAVDSPNEPWYSASDSSLALYPKYNDVFAANIGAGPEDLAGASNPIEDESVFGYGYMGTGFAPSPISYGKPVSNDEFISGFDTTPWSLKGHVEN</sequence>
<evidence type="ECO:0000313" key="1">
    <source>
        <dbReference type="EMBL" id="EZG69117.1"/>
    </source>
</evidence>
<gene>
    <name evidence="1" type="ORF">GNI_059900</name>
</gene>
<protein>
    <submittedName>
        <fullName evidence="1">Uncharacterized protein</fullName>
    </submittedName>
</protein>
<evidence type="ECO:0000313" key="2">
    <source>
        <dbReference type="Proteomes" id="UP000019763"/>
    </source>
</evidence>
<dbReference type="EMBL" id="AFNH02000454">
    <property type="protein sequence ID" value="EZG69117.1"/>
    <property type="molecule type" value="Genomic_DNA"/>
</dbReference>
<accession>A0A023B8L5</accession>
<dbReference type="OrthoDB" id="340081at2759"/>
<dbReference type="RefSeq" id="XP_011134497.1">
    <property type="nucleotide sequence ID" value="XM_011136195.1"/>
</dbReference>
<comment type="caution">
    <text evidence="1">The sequence shown here is derived from an EMBL/GenBank/DDBJ whole genome shotgun (WGS) entry which is preliminary data.</text>
</comment>